<name>A0ABY7V8K7_9GAMM</name>
<gene>
    <name evidence="1" type="ORF">H3N35_16515</name>
</gene>
<evidence type="ECO:0000313" key="2">
    <source>
        <dbReference type="Proteomes" id="UP001215231"/>
    </source>
</evidence>
<protein>
    <submittedName>
        <fullName evidence="1">Cadherin-like domain-containing protein</fullName>
    </submittedName>
</protein>
<dbReference type="Pfam" id="PF17963">
    <property type="entry name" value="Big_9"/>
    <property type="match status" value="1"/>
</dbReference>
<dbReference type="InterPro" id="IPR011047">
    <property type="entry name" value="Quinoprotein_ADH-like_sf"/>
</dbReference>
<dbReference type="Gene3D" id="2.60.40.2810">
    <property type="match status" value="1"/>
</dbReference>
<dbReference type="EMBL" id="CP059693">
    <property type="protein sequence ID" value="WDE09913.1"/>
    <property type="molecule type" value="Genomic_DNA"/>
</dbReference>
<dbReference type="SUPFAM" id="SSF50998">
    <property type="entry name" value="Quinoprotein alcohol dehydrogenase-like"/>
    <property type="match status" value="1"/>
</dbReference>
<organism evidence="1 2">
    <name type="scientific">Thalassomonas haliotis</name>
    <dbReference type="NCBI Taxonomy" id="485448"/>
    <lineage>
        <taxon>Bacteria</taxon>
        <taxon>Pseudomonadati</taxon>
        <taxon>Pseudomonadota</taxon>
        <taxon>Gammaproteobacteria</taxon>
        <taxon>Alteromonadales</taxon>
        <taxon>Colwelliaceae</taxon>
        <taxon>Thalassomonas</taxon>
    </lineage>
</organism>
<sequence>MLILSLASLLTACGGSGSSDTQNRPPLAVEDNITAAAGANVSIDVLANDSDKDHDTLTITSVSQALHGTVTLNNNTLRYRGDYTYRGQDSFTYTISDGEYESSASVSVEVLFDELSPASVTSFGGRYGQGVYGGNYLYIPRGSSVSVWDLSDPAIPEEVFTSGQTPVKGIINSLVIAGDHLYAAVAGQKGYLAAFSLSEPAAPALITEVEYAPTQTNLTPSGLLKVADNALYLFDNEHGLFLIDISDPELPSRLLDAELVFPANHIKLYQTQLIASGANLLGKQVITFVDITDIYRPGIINTLITDSDSAAFNQQTLVLAQEQQLEFYDISNVSEPVLTDELPLQEAGFLKLSINNNTAFVHKGDSLDVYDTSGPAKHIKSLPLDSLDVQLQHILTPWGTLFLSNDDKGILVGGEQAEQAQVLSSFTLSGGNNVSDAAFTDETALALQWRYGLTTHQHLDFKQLARLNLAPPAEQGASYSSIKHHEDLAYIADWSSGLVIVDISAPGNPVELARLDLPYVSDLAVDPQEKIALLGQITNGGQLYVVDISAPTAPVLIAQYDFPQVNAIEFYNGKFFVASAKTFGEQVAGLHILDLSAPLQMKQLATYDCGFSVVRLSLSNNLAFLSCPGDARLHILDITQAESPEVKAIFTPSASFSWGATALSNNRVFLGHHLGLDEINIADPAAPRLIKTINLAGGMASKIKVSPSGQLYYLASETNYILRDKE</sequence>
<proteinExistence type="predicted"/>
<evidence type="ECO:0000313" key="1">
    <source>
        <dbReference type="EMBL" id="WDE09913.1"/>
    </source>
</evidence>
<accession>A0ABY7V8K7</accession>
<reference evidence="1 2" key="1">
    <citation type="journal article" date="2022" name="Mar. Drugs">
        <title>Bioassay-Guided Fractionation Leads to the Detection of Cholic Acid Generated by the Rare Thalassomonas sp.</title>
        <authorList>
            <person name="Pheiffer F."/>
            <person name="Schneider Y.K."/>
            <person name="Hansen E.H."/>
            <person name="Andersen J.H."/>
            <person name="Isaksson J."/>
            <person name="Busche T."/>
            <person name="R C."/>
            <person name="Kalinowski J."/>
            <person name="Zyl L.V."/>
            <person name="Trindade M."/>
        </authorList>
    </citation>
    <scope>NUCLEOTIDE SEQUENCE [LARGE SCALE GENOMIC DNA]</scope>
    <source>
        <strain evidence="1 2">A5K-61T</strain>
    </source>
</reference>
<dbReference type="Pfam" id="PF08309">
    <property type="entry name" value="LVIVD"/>
    <property type="match status" value="4"/>
</dbReference>
<keyword evidence="2" id="KW-1185">Reference proteome</keyword>
<dbReference type="InterPro" id="IPR013211">
    <property type="entry name" value="LVIVD"/>
</dbReference>
<dbReference type="RefSeq" id="WP_274049918.1">
    <property type="nucleotide sequence ID" value="NZ_CP059693.1"/>
</dbReference>
<dbReference type="SUPFAM" id="SSF50969">
    <property type="entry name" value="YVTN repeat-like/Quinoprotein amine dehydrogenase"/>
    <property type="match status" value="1"/>
</dbReference>
<dbReference type="InterPro" id="IPR011044">
    <property type="entry name" value="Quino_amine_DH_bsu"/>
</dbReference>
<dbReference type="Proteomes" id="UP001215231">
    <property type="component" value="Chromosome"/>
</dbReference>